<protein>
    <submittedName>
        <fullName evidence="2">Uncharacterized protein</fullName>
    </submittedName>
</protein>
<gene>
    <name evidence="2" type="ORF">IEO21_08296</name>
</gene>
<accession>A0A8H7NWQ2</accession>
<proteinExistence type="predicted"/>
<feature type="region of interest" description="Disordered" evidence="1">
    <location>
        <begin position="1"/>
        <end position="62"/>
    </location>
</feature>
<reference evidence="2" key="2">
    <citation type="journal article" name="Front. Microbiol.">
        <title>Degradative Capacity of Two Strains of Rhodonia placenta: From Phenotype to Genotype.</title>
        <authorList>
            <person name="Kolle M."/>
            <person name="Horta M.A.C."/>
            <person name="Nowrousian M."/>
            <person name="Ohm R.A."/>
            <person name="Benz J.P."/>
            <person name="Pilgard A."/>
        </authorList>
    </citation>
    <scope>NUCLEOTIDE SEQUENCE</scope>
    <source>
        <strain evidence="2">FPRL280</strain>
    </source>
</reference>
<dbReference type="Proteomes" id="UP000639403">
    <property type="component" value="Unassembled WGS sequence"/>
</dbReference>
<organism evidence="2 3">
    <name type="scientific">Rhodonia placenta</name>
    <dbReference type="NCBI Taxonomy" id="104341"/>
    <lineage>
        <taxon>Eukaryota</taxon>
        <taxon>Fungi</taxon>
        <taxon>Dikarya</taxon>
        <taxon>Basidiomycota</taxon>
        <taxon>Agaricomycotina</taxon>
        <taxon>Agaricomycetes</taxon>
        <taxon>Polyporales</taxon>
        <taxon>Adustoporiaceae</taxon>
        <taxon>Rhodonia</taxon>
    </lineage>
</organism>
<comment type="caution">
    <text evidence="2">The sequence shown here is derived from an EMBL/GenBank/DDBJ whole genome shotgun (WGS) entry which is preliminary data.</text>
</comment>
<dbReference type="AlphaFoldDB" id="A0A8H7NWQ2"/>
<evidence type="ECO:0000256" key="1">
    <source>
        <dbReference type="SAM" id="MobiDB-lite"/>
    </source>
</evidence>
<reference evidence="2" key="1">
    <citation type="submission" date="2020-11" db="EMBL/GenBank/DDBJ databases">
        <authorList>
            <person name="Koelle M."/>
            <person name="Horta M.A.C."/>
            <person name="Nowrousian M."/>
            <person name="Ohm R.A."/>
            <person name="Benz P."/>
            <person name="Pilgard A."/>
        </authorList>
    </citation>
    <scope>NUCLEOTIDE SEQUENCE</scope>
    <source>
        <strain evidence="2">FPRL280</strain>
    </source>
</reference>
<feature type="compositionally biased region" description="Basic and acidic residues" evidence="1">
    <location>
        <begin position="40"/>
        <end position="50"/>
    </location>
</feature>
<evidence type="ECO:0000313" key="2">
    <source>
        <dbReference type="EMBL" id="KAF9807244.1"/>
    </source>
</evidence>
<name>A0A8H7NWQ2_9APHY</name>
<evidence type="ECO:0000313" key="3">
    <source>
        <dbReference type="Proteomes" id="UP000639403"/>
    </source>
</evidence>
<sequence length="184" mass="20133">MTGLGKAPVIADASAGQGLGTRGDPRPLAPPTAPSAHRQRPIDEPTECVRRSRSIVPRGYRSSGSEQWIASCVPESQRRGHFPLPTPRASQTTSPTPNAIQRGHHRMCRGNQTRFLCGRLEQGRFSLCNSAKAACRGKPYKRPCNRRDEVAALVVPVNKFCPRCKKAGQTTPGTVLRPTCPRDW</sequence>
<dbReference type="EMBL" id="JADOXO010000284">
    <property type="protein sequence ID" value="KAF9807244.1"/>
    <property type="molecule type" value="Genomic_DNA"/>
</dbReference>